<evidence type="ECO:0000256" key="2">
    <source>
        <dbReference type="SAM" id="Phobius"/>
    </source>
</evidence>
<accession>A0A329KV33</accession>
<organism evidence="4 5">
    <name type="scientific">Mycobacterium colombiense</name>
    <dbReference type="NCBI Taxonomy" id="339268"/>
    <lineage>
        <taxon>Bacteria</taxon>
        <taxon>Bacillati</taxon>
        <taxon>Actinomycetota</taxon>
        <taxon>Actinomycetes</taxon>
        <taxon>Mycobacteriales</taxon>
        <taxon>Mycobacteriaceae</taxon>
        <taxon>Mycobacterium</taxon>
        <taxon>Mycobacterium avium complex (MAC)</taxon>
    </lineage>
</organism>
<dbReference type="GO" id="GO:0016020">
    <property type="term" value="C:membrane"/>
    <property type="evidence" value="ECO:0007669"/>
    <property type="project" value="TreeGrafter"/>
</dbReference>
<evidence type="ECO:0000259" key="3">
    <source>
        <dbReference type="Pfam" id="PF12697"/>
    </source>
</evidence>
<gene>
    <name evidence="4" type="ORF">DQP58_02610</name>
</gene>
<dbReference type="EMBL" id="QMEU01000004">
    <property type="protein sequence ID" value="RAU99618.1"/>
    <property type="molecule type" value="Genomic_DNA"/>
</dbReference>
<keyword evidence="2" id="KW-0812">Transmembrane</keyword>
<sequence length="80" mass="8403">MPLSGGAVSYIQAVSGPVVLLIIHGLGSTRRTWKRLIPGLARTHTVIAPDLPGHGLSEPPDYSLAHPAGRVCSSENQVQP</sequence>
<keyword evidence="2" id="KW-1133">Transmembrane helix</keyword>
<name>A0A329KV33_9MYCO</name>
<evidence type="ECO:0000256" key="1">
    <source>
        <dbReference type="SAM" id="MobiDB-lite"/>
    </source>
</evidence>
<dbReference type="InterPro" id="IPR050266">
    <property type="entry name" value="AB_hydrolase_sf"/>
</dbReference>
<dbReference type="PANTHER" id="PTHR43798">
    <property type="entry name" value="MONOACYLGLYCEROL LIPASE"/>
    <property type="match status" value="1"/>
</dbReference>
<feature type="region of interest" description="Disordered" evidence="1">
    <location>
        <begin position="58"/>
        <end position="80"/>
    </location>
</feature>
<dbReference type="PANTHER" id="PTHR43798:SF33">
    <property type="entry name" value="HYDROLASE, PUTATIVE (AFU_ORTHOLOGUE AFUA_2G14860)-RELATED"/>
    <property type="match status" value="1"/>
</dbReference>
<dbReference type="InterPro" id="IPR000073">
    <property type="entry name" value="AB_hydrolase_1"/>
</dbReference>
<feature type="transmembrane region" description="Helical" evidence="2">
    <location>
        <begin position="6"/>
        <end position="26"/>
    </location>
</feature>
<dbReference type="GO" id="GO:0003824">
    <property type="term" value="F:catalytic activity"/>
    <property type="evidence" value="ECO:0007669"/>
    <property type="project" value="UniProtKB-ARBA"/>
</dbReference>
<protein>
    <recommendedName>
        <fullName evidence="3">AB hydrolase-1 domain-containing protein</fullName>
    </recommendedName>
</protein>
<evidence type="ECO:0000313" key="5">
    <source>
        <dbReference type="Proteomes" id="UP000250347"/>
    </source>
</evidence>
<dbReference type="SUPFAM" id="SSF53474">
    <property type="entry name" value="alpha/beta-Hydrolases"/>
    <property type="match status" value="1"/>
</dbReference>
<dbReference type="Pfam" id="PF12697">
    <property type="entry name" value="Abhydrolase_6"/>
    <property type="match status" value="1"/>
</dbReference>
<feature type="domain" description="AB hydrolase-1" evidence="3">
    <location>
        <begin position="20"/>
        <end position="66"/>
    </location>
</feature>
<comment type="caution">
    <text evidence="4">The sequence shown here is derived from an EMBL/GenBank/DDBJ whole genome shotgun (WGS) entry which is preliminary data.</text>
</comment>
<evidence type="ECO:0000313" key="4">
    <source>
        <dbReference type="EMBL" id="RAU99618.1"/>
    </source>
</evidence>
<keyword evidence="2" id="KW-0472">Membrane</keyword>
<proteinExistence type="predicted"/>
<dbReference type="InterPro" id="IPR029058">
    <property type="entry name" value="AB_hydrolase_fold"/>
</dbReference>
<dbReference type="Gene3D" id="3.40.50.1820">
    <property type="entry name" value="alpha/beta hydrolase"/>
    <property type="match status" value="1"/>
</dbReference>
<dbReference type="AlphaFoldDB" id="A0A329KV33"/>
<reference evidence="4 5" key="1">
    <citation type="submission" date="2018-06" db="EMBL/GenBank/DDBJ databases">
        <title>NTM in soil in Japan.</title>
        <authorList>
            <person name="Ohya K."/>
        </authorList>
    </citation>
    <scope>NUCLEOTIDE SEQUENCE [LARGE SCALE GENOMIC DNA]</scope>
    <source>
        <strain evidence="4 5">GF76</strain>
    </source>
</reference>
<dbReference type="Proteomes" id="UP000250347">
    <property type="component" value="Unassembled WGS sequence"/>
</dbReference>